<dbReference type="RefSeq" id="WP_199468745.1">
    <property type="nucleotide sequence ID" value="NZ_JAEMNX010000012.1"/>
</dbReference>
<dbReference type="PANTHER" id="PTHR30472:SF27">
    <property type="entry name" value="PETROBACTIN IMPORT SYSTEM PERMEASE PROTEIN YCLN"/>
    <property type="match status" value="1"/>
</dbReference>
<evidence type="ECO:0000256" key="5">
    <source>
        <dbReference type="ARBA" id="ARBA00022692"/>
    </source>
</evidence>
<dbReference type="InterPro" id="IPR037294">
    <property type="entry name" value="ABC_BtuC-like"/>
</dbReference>
<accession>A0A934JM49</accession>
<evidence type="ECO:0000256" key="3">
    <source>
        <dbReference type="ARBA" id="ARBA00022448"/>
    </source>
</evidence>
<dbReference type="SUPFAM" id="SSF81345">
    <property type="entry name" value="ABC transporter involved in vitamin B12 uptake, BtuC"/>
    <property type="match status" value="1"/>
</dbReference>
<evidence type="ECO:0000313" key="10">
    <source>
        <dbReference type="Proteomes" id="UP000628710"/>
    </source>
</evidence>
<dbReference type="EMBL" id="JAEMNX010000012">
    <property type="protein sequence ID" value="MBJ7538336.1"/>
    <property type="molecule type" value="Genomic_DNA"/>
</dbReference>
<dbReference type="Proteomes" id="UP000628710">
    <property type="component" value="Unassembled WGS sequence"/>
</dbReference>
<reference evidence="9" key="1">
    <citation type="submission" date="2020-12" db="EMBL/GenBank/DDBJ databases">
        <title>Marinomonas arctica sp. nov., a psychrotolerant bacterium isolated from the Arctic.</title>
        <authorList>
            <person name="Zhang Y."/>
        </authorList>
    </citation>
    <scope>NUCLEOTIDE SEQUENCE</scope>
    <source>
        <strain evidence="9">C1424</strain>
    </source>
</reference>
<name>A0A934JM49_9GAMM</name>
<feature type="transmembrane region" description="Helical" evidence="8">
    <location>
        <begin position="51"/>
        <end position="72"/>
    </location>
</feature>
<dbReference type="GO" id="GO:0005886">
    <property type="term" value="C:plasma membrane"/>
    <property type="evidence" value="ECO:0007669"/>
    <property type="project" value="UniProtKB-SubCell"/>
</dbReference>
<evidence type="ECO:0000256" key="6">
    <source>
        <dbReference type="ARBA" id="ARBA00022989"/>
    </source>
</evidence>
<feature type="transmembrane region" description="Helical" evidence="8">
    <location>
        <begin position="135"/>
        <end position="157"/>
    </location>
</feature>
<dbReference type="Pfam" id="PF01032">
    <property type="entry name" value="FecCD"/>
    <property type="match status" value="1"/>
</dbReference>
<comment type="similarity">
    <text evidence="2">Belongs to the binding-protein-dependent transport system permease family. FecCD subfamily.</text>
</comment>
<keyword evidence="3" id="KW-0813">Transport</keyword>
<feature type="transmembrane region" description="Helical" evidence="8">
    <location>
        <begin position="221"/>
        <end position="254"/>
    </location>
</feature>
<comment type="caution">
    <text evidence="9">The sequence shown here is derived from an EMBL/GenBank/DDBJ whole genome shotgun (WGS) entry which is preliminary data.</text>
</comment>
<feature type="transmembrane region" description="Helical" evidence="8">
    <location>
        <begin position="6"/>
        <end position="30"/>
    </location>
</feature>
<dbReference type="Gene3D" id="1.10.3470.10">
    <property type="entry name" value="ABC transporter involved in vitamin B12 uptake, BtuC"/>
    <property type="match status" value="1"/>
</dbReference>
<keyword evidence="6 8" id="KW-1133">Transmembrane helix</keyword>
<keyword evidence="7 8" id="KW-0472">Membrane</keyword>
<keyword evidence="10" id="KW-1185">Reference proteome</keyword>
<evidence type="ECO:0000313" key="9">
    <source>
        <dbReference type="EMBL" id="MBJ7538336.1"/>
    </source>
</evidence>
<proteinExistence type="inferred from homology"/>
<dbReference type="GO" id="GO:0022857">
    <property type="term" value="F:transmembrane transporter activity"/>
    <property type="evidence" value="ECO:0007669"/>
    <property type="project" value="InterPro"/>
</dbReference>
<keyword evidence="4" id="KW-1003">Cell membrane</keyword>
<comment type="subcellular location">
    <subcellularLocation>
        <location evidence="1">Cell membrane</location>
        <topology evidence="1">Multi-pass membrane protein</topology>
    </subcellularLocation>
</comment>
<feature type="transmembrane region" description="Helical" evidence="8">
    <location>
        <begin position="109"/>
        <end position="129"/>
    </location>
</feature>
<feature type="transmembrane region" description="Helical" evidence="8">
    <location>
        <begin position="293"/>
        <end position="312"/>
    </location>
</feature>
<feature type="transmembrane region" description="Helical" evidence="8">
    <location>
        <begin position="266"/>
        <end position="287"/>
    </location>
</feature>
<gene>
    <name evidence="9" type="ORF">I8J31_11695</name>
</gene>
<evidence type="ECO:0000256" key="8">
    <source>
        <dbReference type="SAM" id="Phobius"/>
    </source>
</evidence>
<organism evidence="9 10">
    <name type="scientific">Marinomonas transparens</name>
    <dbReference type="NCBI Taxonomy" id="2795388"/>
    <lineage>
        <taxon>Bacteria</taxon>
        <taxon>Pseudomonadati</taxon>
        <taxon>Pseudomonadota</taxon>
        <taxon>Gammaproteobacteria</taxon>
        <taxon>Oceanospirillales</taxon>
        <taxon>Oceanospirillaceae</taxon>
        <taxon>Marinomonas</taxon>
    </lineage>
</organism>
<evidence type="ECO:0000256" key="4">
    <source>
        <dbReference type="ARBA" id="ARBA00022475"/>
    </source>
</evidence>
<evidence type="ECO:0000256" key="2">
    <source>
        <dbReference type="ARBA" id="ARBA00007935"/>
    </source>
</evidence>
<dbReference type="InterPro" id="IPR000522">
    <property type="entry name" value="ABC_transptr_permease_BtuC"/>
</dbReference>
<evidence type="ECO:0000256" key="1">
    <source>
        <dbReference type="ARBA" id="ARBA00004651"/>
    </source>
</evidence>
<dbReference type="CDD" id="cd06550">
    <property type="entry name" value="TM_ABC_iron-siderophores_like"/>
    <property type="match status" value="1"/>
</dbReference>
<feature type="transmembrane region" description="Helical" evidence="8">
    <location>
        <begin position="183"/>
        <end position="201"/>
    </location>
</feature>
<dbReference type="AlphaFoldDB" id="A0A934JM49"/>
<feature type="transmembrane region" description="Helical" evidence="8">
    <location>
        <begin position="84"/>
        <end position="102"/>
    </location>
</feature>
<protein>
    <submittedName>
        <fullName evidence="9">Iron chelate uptake ABC transporter family permease subunit</fullName>
    </submittedName>
</protein>
<dbReference type="PANTHER" id="PTHR30472">
    <property type="entry name" value="FERRIC ENTEROBACTIN TRANSPORT SYSTEM PERMEASE PROTEIN"/>
    <property type="match status" value="1"/>
</dbReference>
<dbReference type="GO" id="GO:0033214">
    <property type="term" value="P:siderophore-iron import into cell"/>
    <property type="evidence" value="ECO:0007669"/>
    <property type="project" value="TreeGrafter"/>
</dbReference>
<keyword evidence="5 8" id="KW-0812">Transmembrane</keyword>
<evidence type="ECO:0000256" key="7">
    <source>
        <dbReference type="ARBA" id="ARBA00023136"/>
    </source>
</evidence>
<sequence length="320" mass="34625">MISTWYSWPLALGTLLLLMAGSLLVGVADFTWMAGSEHDQQILFISRLPRTLALVLTGMSLAVAGLLMQMLVRNRFVDPGTTGTLESAMLGLLLVALFAPGLSVFSKMLVAATFAMVGSFAFMGLLRTIPLRSPVMVPLVGIMFGGVIGSITLFLAYRYNLMQTLSNWTNGDFSAVLRGRYELLWLGAGLTVLGYMAANRFTLLGMGRSQAINLGLNYRAILTLGLVIVSLMSAVTIVTAGVIPFLGLIVPNVVSMLLGDNLRRSLPWVAWLGATLVLACDILGRLIRYPYEIPIGTVMGVLGSMLFIYLLLKRTQASHE</sequence>